<keyword evidence="2" id="KW-1185">Reference proteome</keyword>
<evidence type="ECO:0000313" key="2">
    <source>
        <dbReference type="Proteomes" id="UP000320585"/>
    </source>
</evidence>
<dbReference type="RefSeq" id="WP_143332464.1">
    <property type="nucleotide sequence ID" value="NZ_AP019697.1"/>
</dbReference>
<dbReference type="OrthoDB" id="9910704at2"/>
<dbReference type="Proteomes" id="UP000320585">
    <property type="component" value="Chromosome"/>
</dbReference>
<gene>
    <name evidence="1" type="ORF">Dia5BBH33_08860</name>
</gene>
<reference evidence="2" key="1">
    <citation type="submission" date="2019-05" db="EMBL/GenBank/DDBJ databases">
        <title>Complete genome sequencing of Dialister sp. strain 5BBH33.</title>
        <authorList>
            <person name="Sakamoto M."/>
            <person name="Murakami T."/>
            <person name="Mori H."/>
        </authorList>
    </citation>
    <scope>NUCLEOTIDE SEQUENCE [LARGE SCALE GENOMIC DNA]</scope>
    <source>
        <strain evidence="2">5BBH33</strain>
    </source>
</reference>
<dbReference type="AlphaFoldDB" id="A0A8D5A286"/>
<accession>A0A8D5A286</accession>
<sequence length="101" mass="11535">MDVMDELIIIAVSFACGAVSAWMCLENRTNEINAENDFILRRKEHIKDCWADVGTFIHGLREVTEGTGTVVGGYFDRADMDALKEKIKEIEILMADEWRPR</sequence>
<name>A0A8D5A286_9FIRM</name>
<proteinExistence type="predicted"/>
<dbReference type="GeneID" id="92716102"/>
<protein>
    <submittedName>
        <fullName evidence="1">Uncharacterized protein</fullName>
    </submittedName>
</protein>
<evidence type="ECO:0000313" key="1">
    <source>
        <dbReference type="EMBL" id="BBK24951.1"/>
    </source>
</evidence>
<dbReference type="KEGG" id="dho:Dia5BBH33_08860"/>
<organism evidence="1 2">
    <name type="scientific">Dialister hominis</name>
    <dbReference type="NCBI Taxonomy" id="2582419"/>
    <lineage>
        <taxon>Bacteria</taxon>
        <taxon>Bacillati</taxon>
        <taxon>Bacillota</taxon>
        <taxon>Negativicutes</taxon>
        <taxon>Veillonellales</taxon>
        <taxon>Veillonellaceae</taxon>
        <taxon>Dialister</taxon>
    </lineage>
</organism>
<dbReference type="EMBL" id="AP019697">
    <property type="protein sequence ID" value="BBK24951.1"/>
    <property type="molecule type" value="Genomic_DNA"/>
</dbReference>